<organism evidence="2 3">
    <name type="scientific">Staphylotrichum longicolle</name>
    <dbReference type="NCBI Taxonomy" id="669026"/>
    <lineage>
        <taxon>Eukaryota</taxon>
        <taxon>Fungi</taxon>
        <taxon>Dikarya</taxon>
        <taxon>Ascomycota</taxon>
        <taxon>Pezizomycotina</taxon>
        <taxon>Sordariomycetes</taxon>
        <taxon>Sordariomycetidae</taxon>
        <taxon>Sordariales</taxon>
        <taxon>Chaetomiaceae</taxon>
        <taxon>Staphylotrichum</taxon>
    </lineage>
</organism>
<evidence type="ECO:0000256" key="1">
    <source>
        <dbReference type="SAM" id="MobiDB-lite"/>
    </source>
</evidence>
<feature type="region of interest" description="Disordered" evidence="1">
    <location>
        <begin position="224"/>
        <end position="269"/>
    </location>
</feature>
<feature type="region of interest" description="Disordered" evidence="1">
    <location>
        <begin position="931"/>
        <end position="969"/>
    </location>
</feature>
<feature type="compositionally biased region" description="Low complexity" evidence="1">
    <location>
        <begin position="474"/>
        <end position="487"/>
    </location>
</feature>
<dbReference type="EMBL" id="JAHCVI010000001">
    <property type="protein sequence ID" value="KAG7291715.1"/>
    <property type="molecule type" value="Genomic_DNA"/>
</dbReference>
<keyword evidence="3" id="KW-1185">Reference proteome</keyword>
<feature type="region of interest" description="Disordered" evidence="1">
    <location>
        <begin position="25"/>
        <end position="137"/>
    </location>
</feature>
<gene>
    <name evidence="2" type="ORF">NEMBOFW57_001734</name>
</gene>
<feature type="compositionally biased region" description="Basic and acidic residues" evidence="1">
    <location>
        <begin position="393"/>
        <end position="408"/>
    </location>
</feature>
<comment type="caution">
    <text evidence="2">The sequence shown here is derived from an EMBL/GenBank/DDBJ whole genome shotgun (WGS) entry which is preliminary data.</text>
</comment>
<reference evidence="2" key="1">
    <citation type="submission" date="2023-02" db="EMBL/GenBank/DDBJ databases">
        <authorList>
            <person name="Palmer J.M."/>
        </authorList>
    </citation>
    <scope>NUCLEOTIDE SEQUENCE</scope>
    <source>
        <strain evidence="2">FW57</strain>
    </source>
</reference>
<feature type="region of interest" description="Disordered" evidence="1">
    <location>
        <begin position="311"/>
        <end position="366"/>
    </location>
</feature>
<evidence type="ECO:0000313" key="2">
    <source>
        <dbReference type="EMBL" id="KAG7291715.1"/>
    </source>
</evidence>
<evidence type="ECO:0000313" key="3">
    <source>
        <dbReference type="Proteomes" id="UP001197093"/>
    </source>
</evidence>
<dbReference type="AlphaFoldDB" id="A0AAD4F2E4"/>
<dbReference type="Proteomes" id="UP001197093">
    <property type="component" value="Unassembled WGS sequence"/>
</dbReference>
<feature type="compositionally biased region" description="Polar residues" evidence="1">
    <location>
        <begin position="597"/>
        <end position="634"/>
    </location>
</feature>
<protein>
    <submittedName>
        <fullName evidence="2">Uncharacterized protein</fullName>
    </submittedName>
</protein>
<feature type="compositionally biased region" description="Acidic residues" evidence="1">
    <location>
        <begin position="864"/>
        <end position="876"/>
    </location>
</feature>
<feature type="compositionally biased region" description="Polar residues" evidence="1">
    <location>
        <begin position="524"/>
        <end position="541"/>
    </location>
</feature>
<feature type="region of interest" description="Disordered" evidence="1">
    <location>
        <begin position="393"/>
        <end position="918"/>
    </location>
</feature>
<proteinExistence type="predicted"/>
<feature type="compositionally biased region" description="Basic and acidic residues" evidence="1">
    <location>
        <begin position="834"/>
        <end position="863"/>
    </location>
</feature>
<feature type="region of interest" description="Disordered" evidence="1">
    <location>
        <begin position="168"/>
        <end position="193"/>
    </location>
</feature>
<feature type="compositionally biased region" description="Low complexity" evidence="1">
    <location>
        <begin position="900"/>
        <end position="912"/>
    </location>
</feature>
<feature type="compositionally biased region" description="Low complexity" evidence="1">
    <location>
        <begin position="127"/>
        <end position="137"/>
    </location>
</feature>
<sequence length="1031" mass="109539">MGVSPPHISRHSWLANLGRGQDSTLLDDDVVMKPRPALPSFGSVRDRKPRDSSPAQSERPLVRPKGETKYTSPLLPSPPLGSSNDHAVGAVLSNEHAVRSAHVQAPSMHREPLPPVVTSVEGTGYVSDGSDTSSMLSSEFGHSEVSLPAAIPEPHPETNAVTRAGLPTPPVNGTAASSSGRLSPQDAEDYATPLEQPIPAIAIVQPTPLEAEKKLVGQYFMDVPGGFPEEESDQSATSTANKSAPLPAAANPAEVTPRDNQTTQPAAQIIQPIVADVSSDSGSDVFSDAYEDLSEVSEVEGNGFQSLAAVVDSPSQQSYRPVATKSEQGLGEASTHEPGDGVPRLQPEISSATTAVETPAVESPYDEWEKAKAYWRSLTAEKRAQLEREAIEEAGIEADREEVQPETKPKKKKSIERRNSERKALAAYMAEQTRAQQEKEQAANPDRSYMIKPGERWTGEDVEIPPMRKTMRDGPQQQAALAPAGGPRLRKSMRTNGAEHPAAGDRAASKRPASHPPVAFTPPRASQRSSATQAEPVSVNASFVPPPLQRRGSTGSESSFKRSRSARGQGFGFRHSMRPTSPPSTADDSHSKRFSLRTLSPSGSTSRHVAESPRTSMSANTQMRTTLRDSSTGRKPSGGGIRMPSFGLPYGGGKKGGSKKKTAGSRSSSRFADSSDEGDGAVSSGFRSRFEDSSDDEAVMPIPIPLPSQPASTTSGPGHHLRKESSIASTALPEELEEESEEFPDRAADVTPTQKQQQQQQPTTATATTLNTTLRRTRSGKGQLPEPAATSQGPTADNERGRATRRGSFLSVLRHRKKASGGGSATATANNKIGRPEVTESAARRDTRLERSVGQLEKIRSRGDEEEEDENGEGEMGEVTPVATVVVRSPRLQKRGSQRSSVVVSPSPAVAGASGGENGVLLMAGGRVEDGAEENRETGAGLHSPPPRPQQQHRRSSTTSGNLGTRTLSGGFFHLHPHRRVSSMGMDVPSAPVVPGHQSVEGSVAGSLAGASSTTRKKRFGALRKMFGLDA</sequence>
<name>A0AAD4F2E4_9PEZI</name>
<accession>A0AAD4F2E4</accession>
<feature type="compositionally biased region" description="Low complexity" evidence="1">
    <location>
        <begin position="751"/>
        <end position="774"/>
    </location>
</feature>